<dbReference type="Pfam" id="PF00534">
    <property type="entry name" value="Glycos_transf_1"/>
    <property type="match status" value="1"/>
</dbReference>
<keyword evidence="3" id="KW-0328">Glycosyltransferase</keyword>
<evidence type="ECO:0000313" key="3">
    <source>
        <dbReference type="EMBL" id="EQD33533.1"/>
    </source>
</evidence>
<dbReference type="PANTHER" id="PTHR46401">
    <property type="entry name" value="GLYCOSYLTRANSFERASE WBBK-RELATED"/>
    <property type="match status" value="1"/>
</dbReference>
<dbReference type="InterPro" id="IPR001296">
    <property type="entry name" value="Glyco_trans_1"/>
</dbReference>
<protein>
    <submittedName>
        <fullName evidence="3">Glycosyl transferase group 1</fullName>
        <ecNumber evidence="3">2.4.-.-</ecNumber>
    </submittedName>
</protein>
<dbReference type="EMBL" id="AUZX01014005">
    <property type="protein sequence ID" value="EQD33533.1"/>
    <property type="molecule type" value="Genomic_DNA"/>
</dbReference>
<dbReference type="AlphaFoldDB" id="T0YK68"/>
<name>T0YK68_9ZZZZ</name>
<accession>T0YK68</accession>
<evidence type="ECO:0000259" key="2">
    <source>
        <dbReference type="Pfam" id="PF00534"/>
    </source>
</evidence>
<dbReference type="GO" id="GO:0009103">
    <property type="term" value="P:lipopolysaccharide biosynthetic process"/>
    <property type="evidence" value="ECO:0007669"/>
    <property type="project" value="TreeGrafter"/>
</dbReference>
<reference evidence="3" key="1">
    <citation type="submission" date="2013-08" db="EMBL/GenBank/DDBJ databases">
        <authorList>
            <person name="Mendez C."/>
            <person name="Richter M."/>
            <person name="Ferrer M."/>
            <person name="Sanchez J."/>
        </authorList>
    </citation>
    <scope>NUCLEOTIDE SEQUENCE</scope>
</reference>
<dbReference type="Gene3D" id="3.40.50.2000">
    <property type="entry name" value="Glycogen Phosphorylase B"/>
    <property type="match status" value="2"/>
</dbReference>
<dbReference type="PANTHER" id="PTHR46401:SF2">
    <property type="entry name" value="GLYCOSYLTRANSFERASE WBBK-RELATED"/>
    <property type="match status" value="1"/>
</dbReference>
<reference evidence="3" key="2">
    <citation type="journal article" date="2014" name="ISME J.">
        <title>Microbial stratification in low pH oxic and suboxic macroscopic growths along an acid mine drainage.</title>
        <authorList>
            <person name="Mendez-Garcia C."/>
            <person name="Mesa V."/>
            <person name="Sprenger R.R."/>
            <person name="Richter M."/>
            <person name="Diez M.S."/>
            <person name="Solano J."/>
            <person name="Bargiela R."/>
            <person name="Golyshina O.V."/>
            <person name="Manteca A."/>
            <person name="Ramos J.L."/>
            <person name="Gallego J.R."/>
            <person name="Llorente I."/>
            <person name="Martins Dos Santos V.A."/>
            <person name="Jensen O.N."/>
            <person name="Pelaez A.I."/>
            <person name="Sanchez J."/>
            <person name="Ferrer M."/>
        </authorList>
    </citation>
    <scope>NUCLEOTIDE SEQUENCE</scope>
</reference>
<evidence type="ECO:0000256" key="1">
    <source>
        <dbReference type="ARBA" id="ARBA00022679"/>
    </source>
</evidence>
<dbReference type="SUPFAM" id="SSF53756">
    <property type="entry name" value="UDP-Glycosyltransferase/glycogen phosphorylase"/>
    <property type="match status" value="1"/>
</dbReference>
<comment type="caution">
    <text evidence="3">The sequence shown here is derived from an EMBL/GenBank/DDBJ whole genome shotgun (WGS) entry which is preliminary data.</text>
</comment>
<sequence length="243" mass="27296">MIEGEKWALSNADIILASTEAIARDIENYYKIQLNKSKFALLPFGIKSPSATSSIHKSEQVNLLYVGRFETRKGIHILFEILPDLLNRNKNIMVRLIGNNEIISPTGNTYFHDYSEFYSKNSWFERIIISGIVSDSELEQAYADCDIFVAPSLYESFGLIYVEAMKYGKVCVGTNVGGIPEVVVNNETGILVGVGNVKELDNAIQTLIDNVPLRETMGLRGYRRYLDKFTVEKFANGFIDALS</sequence>
<dbReference type="GO" id="GO:0016757">
    <property type="term" value="F:glycosyltransferase activity"/>
    <property type="evidence" value="ECO:0007669"/>
    <property type="project" value="UniProtKB-KW"/>
</dbReference>
<feature type="domain" description="Glycosyl transferase family 1" evidence="2">
    <location>
        <begin position="57"/>
        <end position="223"/>
    </location>
</feature>
<organism evidence="3">
    <name type="scientific">mine drainage metagenome</name>
    <dbReference type="NCBI Taxonomy" id="410659"/>
    <lineage>
        <taxon>unclassified sequences</taxon>
        <taxon>metagenomes</taxon>
        <taxon>ecological metagenomes</taxon>
    </lineage>
</organism>
<gene>
    <name evidence="3" type="ORF">B1A_18980</name>
</gene>
<dbReference type="CDD" id="cd03801">
    <property type="entry name" value="GT4_PimA-like"/>
    <property type="match status" value="1"/>
</dbReference>
<proteinExistence type="predicted"/>
<dbReference type="EC" id="2.4.-.-" evidence="3"/>
<keyword evidence="1 3" id="KW-0808">Transferase</keyword>